<protein>
    <recommendedName>
        <fullName evidence="1">Bacterial Ig-like domain-containing protein</fullName>
    </recommendedName>
</protein>
<dbReference type="Gene3D" id="2.60.40.2810">
    <property type="match status" value="1"/>
</dbReference>
<dbReference type="Pfam" id="PF17963">
    <property type="entry name" value="Big_9"/>
    <property type="match status" value="2"/>
</dbReference>
<dbReference type="PANTHER" id="PTHR34720:SF9">
    <property type="entry name" value="BLR4714 PROTEIN"/>
    <property type="match status" value="1"/>
</dbReference>
<organism evidence="2 3">
    <name type="scientific">Paraoerskovia sediminicola</name>
    <dbReference type="NCBI Taxonomy" id="1138587"/>
    <lineage>
        <taxon>Bacteria</taxon>
        <taxon>Bacillati</taxon>
        <taxon>Actinomycetota</taxon>
        <taxon>Actinomycetes</taxon>
        <taxon>Micrococcales</taxon>
        <taxon>Cellulomonadaceae</taxon>
        <taxon>Paraoerskovia</taxon>
    </lineage>
</organism>
<dbReference type="PANTHER" id="PTHR34720">
    <property type="entry name" value="MICROCYSTIN DEPENDENT PROTEIN"/>
    <property type="match status" value="1"/>
</dbReference>
<sequence>MFGYELTAEQVAELHEGPPQNAAPVGAADAYGTVEDEPLTVEAPGVLANDTDVDGDDLTASGVTQPANGTVSLESDGSFTYTPDAGFSGADTFTYVVSDGAATSDPTTVTITVEDGEQPPVNTAPVAADDAYDAVDGEPLVLPAPGVLANDTDADGNVLTATGVVQPANGTVTLESDGSFTYVSDPGFSGKDVFTYRADDGQDRSKRATVTVTVKSRAQTAVVGVALPITYGKAGTVSVAVSPATATGKVKLRDSGTTVATTVIADGRGTLVLPAGSLQPGVHDLKVRYVGDDDHRASSSTVRVVVEKVVPTMEISATKAPGKTVVVEVSLTASDDVPVTGEVEVTIEGRTLTGAVDDGRAVFEAPRPKGKELTLTASYLGSDLALAAETRVTVPIG</sequence>
<dbReference type="Gene3D" id="2.60.40.10">
    <property type="entry name" value="Immunoglobulins"/>
    <property type="match status" value="2"/>
</dbReference>
<dbReference type="EMBL" id="AP027729">
    <property type="protein sequence ID" value="BDZ41997.1"/>
    <property type="molecule type" value="Genomic_DNA"/>
</dbReference>
<proteinExistence type="predicted"/>
<dbReference type="NCBIfam" id="NF012211">
    <property type="entry name" value="tand_rpt_95"/>
    <property type="match status" value="2"/>
</dbReference>
<dbReference type="Proteomes" id="UP001321475">
    <property type="component" value="Chromosome"/>
</dbReference>
<gene>
    <name evidence="2" type="ORF">GCM10025865_12960</name>
</gene>
<dbReference type="Gene3D" id="2.60.40.3440">
    <property type="match status" value="1"/>
</dbReference>
<evidence type="ECO:0000313" key="3">
    <source>
        <dbReference type="Proteomes" id="UP001321475"/>
    </source>
</evidence>
<accession>A0ABN6XB33</accession>
<name>A0ABN6XB33_9CELL</name>
<evidence type="ECO:0000313" key="2">
    <source>
        <dbReference type="EMBL" id="BDZ41997.1"/>
    </source>
</evidence>
<dbReference type="Pfam" id="PF16640">
    <property type="entry name" value="Big_3_5"/>
    <property type="match status" value="1"/>
</dbReference>
<dbReference type="InterPro" id="IPR032109">
    <property type="entry name" value="Big_3_5"/>
</dbReference>
<reference evidence="3" key="1">
    <citation type="journal article" date="2019" name="Int. J. Syst. Evol. Microbiol.">
        <title>The Global Catalogue of Microorganisms (GCM) 10K type strain sequencing project: providing services to taxonomists for standard genome sequencing and annotation.</title>
        <authorList>
            <consortium name="The Broad Institute Genomics Platform"/>
            <consortium name="The Broad Institute Genome Sequencing Center for Infectious Disease"/>
            <person name="Wu L."/>
            <person name="Ma J."/>
        </authorList>
    </citation>
    <scope>NUCLEOTIDE SEQUENCE [LARGE SCALE GENOMIC DNA]</scope>
    <source>
        <strain evidence="3">NBRC 108565</strain>
    </source>
</reference>
<evidence type="ECO:0000259" key="1">
    <source>
        <dbReference type="Pfam" id="PF16640"/>
    </source>
</evidence>
<keyword evidence="3" id="KW-1185">Reference proteome</keyword>
<dbReference type="InterPro" id="IPR013783">
    <property type="entry name" value="Ig-like_fold"/>
</dbReference>
<feature type="domain" description="Bacterial Ig-like" evidence="1">
    <location>
        <begin position="228"/>
        <end position="306"/>
    </location>
</feature>